<dbReference type="PROSITE" id="PS50977">
    <property type="entry name" value="HTH_TETR_2"/>
    <property type="match status" value="1"/>
</dbReference>
<dbReference type="InterPro" id="IPR036271">
    <property type="entry name" value="Tet_transcr_reg_TetR-rel_C_sf"/>
</dbReference>
<dbReference type="Proteomes" id="UP001596915">
    <property type="component" value="Unassembled WGS sequence"/>
</dbReference>
<evidence type="ECO:0000256" key="2">
    <source>
        <dbReference type="PROSITE-ProRule" id="PRU00335"/>
    </source>
</evidence>
<dbReference type="PANTHER" id="PTHR30055:SF226">
    <property type="entry name" value="HTH-TYPE TRANSCRIPTIONAL REGULATOR PKSA"/>
    <property type="match status" value="1"/>
</dbReference>
<dbReference type="PANTHER" id="PTHR30055">
    <property type="entry name" value="HTH-TYPE TRANSCRIPTIONAL REGULATOR RUTR"/>
    <property type="match status" value="1"/>
</dbReference>
<dbReference type="Gene3D" id="1.10.357.10">
    <property type="entry name" value="Tetracycline Repressor, domain 2"/>
    <property type="match status" value="1"/>
</dbReference>
<evidence type="ECO:0000259" key="3">
    <source>
        <dbReference type="PROSITE" id="PS50977"/>
    </source>
</evidence>
<feature type="DNA-binding region" description="H-T-H motif" evidence="2">
    <location>
        <begin position="37"/>
        <end position="56"/>
    </location>
</feature>
<feature type="domain" description="HTH tetR-type" evidence="3">
    <location>
        <begin position="14"/>
        <end position="74"/>
    </location>
</feature>
<dbReference type="Gene3D" id="1.10.10.60">
    <property type="entry name" value="Homeodomain-like"/>
    <property type="match status" value="1"/>
</dbReference>
<dbReference type="SUPFAM" id="SSF46689">
    <property type="entry name" value="Homeodomain-like"/>
    <property type="match status" value="1"/>
</dbReference>
<keyword evidence="1 2" id="KW-0238">DNA-binding</keyword>
<reference evidence="5" key="1">
    <citation type="journal article" date="2019" name="Int. J. Syst. Evol. Microbiol.">
        <title>The Global Catalogue of Microorganisms (GCM) 10K type strain sequencing project: providing services to taxonomists for standard genome sequencing and annotation.</title>
        <authorList>
            <consortium name="The Broad Institute Genomics Platform"/>
            <consortium name="The Broad Institute Genome Sequencing Center for Infectious Disease"/>
            <person name="Wu L."/>
            <person name="Ma J."/>
        </authorList>
    </citation>
    <scope>NUCLEOTIDE SEQUENCE [LARGE SCALE GENOMIC DNA]</scope>
    <source>
        <strain evidence="5">JCM 12607</strain>
    </source>
</reference>
<dbReference type="SUPFAM" id="SSF48498">
    <property type="entry name" value="Tetracyclin repressor-like, C-terminal domain"/>
    <property type="match status" value="1"/>
</dbReference>
<accession>A0ABW2WWM9</accession>
<dbReference type="InterPro" id="IPR050109">
    <property type="entry name" value="HTH-type_TetR-like_transc_reg"/>
</dbReference>
<proteinExistence type="predicted"/>
<evidence type="ECO:0000256" key="1">
    <source>
        <dbReference type="ARBA" id="ARBA00023125"/>
    </source>
</evidence>
<keyword evidence="5" id="KW-1185">Reference proteome</keyword>
<dbReference type="Pfam" id="PF00440">
    <property type="entry name" value="TetR_N"/>
    <property type="match status" value="1"/>
</dbReference>
<dbReference type="InterPro" id="IPR009057">
    <property type="entry name" value="Homeodomain-like_sf"/>
</dbReference>
<evidence type="ECO:0000313" key="5">
    <source>
        <dbReference type="Proteomes" id="UP001596915"/>
    </source>
</evidence>
<gene>
    <name evidence="4" type="ORF">ACFQ2K_25945</name>
</gene>
<dbReference type="InterPro" id="IPR001647">
    <property type="entry name" value="HTH_TetR"/>
</dbReference>
<dbReference type="EMBL" id="JBHTGL010000008">
    <property type="protein sequence ID" value="MFD0625670.1"/>
    <property type="molecule type" value="Genomic_DNA"/>
</dbReference>
<dbReference type="PRINTS" id="PR00455">
    <property type="entry name" value="HTHTETR"/>
</dbReference>
<name>A0ABW2WWM9_9ACTN</name>
<organism evidence="4 5">
    <name type="scientific">Streptomyces sanglieri</name>
    <dbReference type="NCBI Taxonomy" id="193460"/>
    <lineage>
        <taxon>Bacteria</taxon>
        <taxon>Bacillati</taxon>
        <taxon>Actinomycetota</taxon>
        <taxon>Actinomycetes</taxon>
        <taxon>Kitasatosporales</taxon>
        <taxon>Streptomycetaceae</taxon>
        <taxon>Streptomyces</taxon>
    </lineage>
</organism>
<evidence type="ECO:0000313" key="4">
    <source>
        <dbReference type="EMBL" id="MFD0625670.1"/>
    </source>
</evidence>
<comment type="caution">
    <text evidence="4">The sequence shown here is derived from an EMBL/GenBank/DDBJ whole genome shotgun (WGS) entry which is preliminary data.</text>
</comment>
<protein>
    <submittedName>
        <fullName evidence="4">TetR/AcrR family transcriptional regulator</fullName>
    </submittedName>
</protein>
<sequence length="228" mass="24288">MVYRHTERTRRNAQEKEEAFLRAAHDLVARHGFAGAKVTAVAGACGASAGSLYSYFGSRDELLARVFRRAADRELAAVRDAVSEAPATAPARLDALVSTFTRRALLGRRLAWSLLFEPVSPLVEEERLRYRREYVALGESIIGEGVAAKLFAQQNAYVAASAAIGAIAEALIGRLSPVVSGGTGTDLPDVQLVAEIRNFCFRALGYAPGGPSTPASEDRCPAPASSVP</sequence>